<accession>A0A0A9G828</accession>
<protein>
    <submittedName>
        <fullName evidence="1">Uncharacterized protein</fullName>
    </submittedName>
</protein>
<organism evidence="1">
    <name type="scientific">Arundo donax</name>
    <name type="common">Giant reed</name>
    <name type="synonym">Donax arundinaceus</name>
    <dbReference type="NCBI Taxonomy" id="35708"/>
    <lineage>
        <taxon>Eukaryota</taxon>
        <taxon>Viridiplantae</taxon>
        <taxon>Streptophyta</taxon>
        <taxon>Embryophyta</taxon>
        <taxon>Tracheophyta</taxon>
        <taxon>Spermatophyta</taxon>
        <taxon>Magnoliopsida</taxon>
        <taxon>Liliopsida</taxon>
        <taxon>Poales</taxon>
        <taxon>Poaceae</taxon>
        <taxon>PACMAD clade</taxon>
        <taxon>Arundinoideae</taxon>
        <taxon>Arundineae</taxon>
        <taxon>Arundo</taxon>
    </lineage>
</organism>
<evidence type="ECO:0000313" key="1">
    <source>
        <dbReference type="EMBL" id="JAE21235.1"/>
    </source>
</evidence>
<dbReference type="EMBL" id="GBRH01176661">
    <property type="protein sequence ID" value="JAE21235.1"/>
    <property type="molecule type" value="Transcribed_RNA"/>
</dbReference>
<reference evidence="1" key="1">
    <citation type="submission" date="2014-09" db="EMBL/GenBank/DDBJ databases">
        <authorList>
            <person name="Magalhaes I.L.F."/>
            <person name="Oliveira U."/>
            <person name="Santos F.R."/>
            <person name="Vidigal T.H.D.A."/>
            <person name="Brescovit A.D."/>
            <person name="Santos A.J."/>
        </authorList>
    </citation>
    <scope>NUCLEOTIDE SEQUENCE</scope>
    <source>
        <tissue evidence="1">Shoot tissue taken approximately 20 cm above the soil surface</tissue>
    </source>
</reference>
<sequence length="84" mass="10337">MWIHMQWKIILKMEGDSWECIINTFRILETQKILDIMEGYILMLIKYRKHYFLENQFWKVCQGCTTVDDGTFLFVCFKNMSWEL</sequence>
<proteinExistence type="predicted"/>
<dbReference type="AlphaFoldDB" id="A0A0A9G828"/>
<reference evidence="1" key="2">
    <citation type="journal article" date="2015" name="Data Brief">
        <title>Shoot transcriptome of the giant reed, Arundo donax.</title>
        <authorList>
            <person name="Barrero R.A."/>
            <person name="Guerrero F.D."/>
            <person name="Moolhuijzen P."/>
            <person name="Goolsby J.A."/>
            <person name="Tidwell J."/>
            <person name="Bellgard S.E."/>
            <person name="Bellgard M.I."/>
        </authorList>
    </citation>
    <scope>NUCLEOTIDE SEQUENCE</scope>
    <source>
        <tissue evidence="1">Shoot tissue taken approximately 20 cm above the soil surface</tissue>
    </source>
</reference>
<name>A0A0A9G828_ARUDO</name>